<organism evidence="1 2">
    <name type="scientific">Paramecium sonneborni</name>
    <dbReference type="NCBI Taxonomy" id="65129"/>
    <lineage>
        <taxon>Eukaryota</taxon>
        <taxon>Sar</taxon>
        <taxon>Alveolata</taxon>
        <taxon>Ciliophora</taxon>
        <taxon>Intramacronucleata</taxon>
        <taxon>Oligohymenophorea</taxon>
        <taxon>Peniculida</taxon>
        <taxon>Parameciidae</taxon>
        <taxon>Paramecium</taxon>
    </lineage>
</organism>
<protein>
    <submittedName>
        <fullName evidence="1">Uncharacterized protein</fullName>
    </submittedName>
</protein>
<comment type="caution">
    <text evidence="1">The sequence shown here is derived from an EMBL/GenBank/DDBJ whole genome shotgun (WGS) entry which is preliminary data.</text>
</comment>
<accession>A0A8S1LE19</accession>
<evidence type="ECO:0000313" key="1">
    <source>
        <dbReference type="EMBL" id="CAD8061144.1"/>
    </source>
</evidence>
<dbReference type="AlphaFoldDB" id="A0A8S1LE19"/>
<dbReference type="EMBL" id="CAJJDN010000015">
    <property type="protein sequence ID" value="CAD8061144.1"/>
    <property type="molecule type" value="Genomic_DNA"/>
</dbReference>
<reference evidence="1" key="1">
    <citation type="submission" date="2021-01" db="EMBL/GenBank/DDBJ databases">
        <authorList>
            <consortium name="Genoscope - CEA"/>
            <person name="William W."/>
        </authorList>
    </citation>
    <scope>NUCLEOTIDE SEQUENCE</scope>
</reference>
<keyword evidence="2" id="KW-1185">Reference proteome</keyword>
<gene>
    <name evidence="1" type="ORF">PSON_ATCC_30995.1.T0150154</name>
</gene>
<name>A0A8S1LE19_9CILI</name>
<sequence length="112" mass="13492">MLGLDQNVLLFFIMKVIRTQLMSISLYFILFQQSNQQSLLQLTQQFLYFNDDEQLLIQKEKIILKNSFDDCRQSCSYIIIKEVKIMQILYFKQTKNTQLNIKFILILEHLTF</sequence>
<dbReference type="Proteomes" id="UP000692954">
    <property type="component" value="Unassembled WGS sequence"/>
</dbReference>
<proteinExistence type="predicted"/>
<evidence type="ECO:0000313" key="2">
    <source>
        <dbReference type="Proteomes" id="UP000692954"/>
    </source>
</evidence>